<proteinExistence type="inferred from homology"/>
<name>A0A2X2TQE7_CAPOC</name>
<dbReference type="InterPro" id="IPR026843">
    <property type="entry name" value="SbcD_C"/>
</dbReference>
<keyword evidence="6 7" id="KW-0269">Exonuclease</keyword>
<keyword evidence="7" id="KW-0233">DNA recombination</keyword>
<dbReference type="Pfam" id="PF12320">
    <property type="entry name" value="SbcD_C"/>
    <property type="match status" value="1"/>
</dbReference>
<dbReference type="CDD" id="cd00840">
    <property type="entry name" value="MPP_Mre11_N"/>
    <property type="match status" value="1"/>
</dbReference>
<keyword evidence="7" id="KW-0255">Endonuclease</keyword>
<dbReference type="GO" id="GO:0006310">
    <property type="term" value="P:DNA recombination"/>
    <property type="evidence" value="ECO:0007669"/>
    <property type="project" value="UniProtKB-KW"/>
</dbReference>
<dbReference type="Pfam" id="PF00149">
    <property type="entry name" value="Metallophos"/>
    <property type="match status" value="1"/>
</dbReference>
<dbReference type="InterPro" id="IPR050535">
    <property type="entry name" value="DNA_Repair-Maintenance_Comp"/>
</dbReference>
<dbReference type="GO" id="GO:0004519">
    <property type="term" value="F:endonuclease activity"/>
    <property type="evidence" value="ECO:0007669"/>
    <property type="project" value="UniProtKB-KW"/>
</dbReference>
<protein>
    <recommendedName>
        <fullName evidence="3 7">Nuclease SbcCD subunit D</fullName>
    </recommendedName>
</protein>
<comment type="subunit">
    <text evidence="2 7">Heterodimer of SbcC and SbcD.</text>
</comment>
<dbReference type="InterPro" id="IPR041796">
    <property type="entry name" value="Mre11_N"/>
</dbReference>
<dbReference type="InterPro" id="IPR004843">
    <property type="entry name" value="Calcineurin-like_PHP"/>
</dbReference>
<keyword evidence="7" id="KW-0235">DNA replication</keyword>
<evidence type="ECO:0000256" key="5">
    <source>
        <dbReference type="ARBA" id="ARBA00022801"/>
    </source>
</evidence>
<dbReference type="GO" id="GO:0006260">
    <property type="term" value="P:DNA replication"/>
    <property type="evidence" value="ECO:0007669"/>
    <property type="project" value="UniProtKB-KW"/>
</dbReference>
<dbReference type="PANTHER" id="PTHR30337:SF0">
    <property type="entry name" value="NUCLEASE SBCCD SUBUNIT D"/>
    <property type="match status" value="1"/>
</dbReference>
<evidence type="ECO:0000256" key="4">
    <source>
        <dbReference type="ARBA" id="ARBA00022722"/>
    </source>
</evidence>
<sequence length="407" mass="46388">MNLLHTADWHLGQTFYQYDRYNEHQYFLDNLLQIIEEQHTDVLLISGDVFDTANPAVASVKQFYHFLHQATERFPQLQIIAIAGNHDSPVRLEMPQPLLEDTQVHLVGYVKRNEQREIDYKRLIIPLYEKGGVMAYCLAVPFLRLGDTPKNETTNPDYTQGVEAFYREITEKALAIAKGKPLIAMGHLHALGAELSDEDTAERPIIGGMEGFKPTSFPNVLQYIALGHIHKAQALGGKAHIRYSGSPIPLSFSEKHYQHQVVAFSLEEGRVQDIKTVPIPLHTPMLSVPERPLPVKEVLNALASLPKGTTHTPAPYLEVKVLLNEPAPELKNNILKAIAHKHVRLARIDVRYQQQQNTTKETLQKEITLNDLQPYEVLQRVYQNKFQKELPEFYKPLFDEAMEKAND</sequence>
<dbReference type="InterPro" id="IPR004593">
    <property type="entry name" value="SbcD"/>
</dbReference>
<dbReference type="SUPFAM" id="SSF56300">
    <property type="entry name" value="Metallo-dependent phosphatases"/>
    <property type="match status" value="1"/>
</dbReference>
<dbReference type="GO" id="GO:0008408">
    <property type="term" value="F:3'-5' exonuclease activity"/>
    <property type="evidence" value="ECO:0007669"/>
    <property type="project" value="InterPro"/>
</dbReference>
<dbReference type="NCBIfam" id="TIGR00619">
    <property type="entry name" value="sbcd"/>
    <property type="match status" value="1"/>
</dbReference>
<evidence type="ECO:0000256" key="7">
    <source>
        <dbReference type="RuleBase" id="RU363069"/>
    </source>
</evidence>
<dbReference type="AlphaFoldDB" id="A0A2X2TQE7"/>
<evidence type="ECO:0000256" key="6">
    <source>
        <dbReference type="ARBA" id="ARBA00022839"/>
    </source>
</evidence>
<organism evidence="10 11">
    <name type="scientific">Capnocytophaga ochracea</name>
    <dbReference type="NCBI Taxonomy" id="1018"/>
    <lineage>
        <taxon>Bacteria</taxon>
        <taxon>Pseudomonadati</taxon>
        <taxon>Bacteroidota</taxon>
        <taxon>Flavobacteriia</taxon>
        <taxon>Flavobacteriales</taxon>
        <taxon>Flavobacteriaceae</taxon>
        <taxon>Capnocytophaga</taxon>
    </lineage>
</organism>
<keyword evidence="4 7" id="KW-0540">Nuclease</keyword>
<feature type="domain" description="Calcineurin-like phosphoesterase" evidence="8">
    <location>
        <begin position="1"/>
        <end position="231"/>
    </location>
</feature>
<accession>A0A2X2TQE7</accession>
<dbReference type="Proteomes" id="UP000249891">
    <property type="component" value="Unassembled WGS sequence"/>
</dbReference>
<evidence type="ECO:0000259" key="8">
    <source>
        <dbReference type="Pfam" id="PF00149"/>
    </source>
</evidence>
<feature type="domain" description="Nuclease SbcCD subunit D C-terminal" evidence="9">
    <location>
        <begin position="284"/>
        <end position="385"/>
    </location>
</feature>
<dbReference type="PANTHER" id="PTHR30337">
    <property type="entry name" value="COMPONENT OF ATP-DEPENDENT DSDNA EXONUCLEASE"/>
    <property type="match status" value="1"/>
</dbReference>
<reference evidence="10 11" key="1">
    <citation type="submission" date="2018-06" db="EMBL/GenBank/DDBJ databases">
        <authorList>
            <consortium name="Pathogen Informatics"/>
            <person name="Doyle S."/>
        </authorList>
    </citation>
    <scope>NUCLEOTIDE SEQUENCE [LARGE SCALE GENOMIC DNA]</scope>
    <source>
        <strain evidence="10 11">NCTC11546</strain>
    </source>
</reference>
<evidence type="ECO:0000256" key="1">
    <source>
        <dbReference type="ARBA" id="ARBA00010555"/>
    </source>
</evidence>
<dbReference type="InterPro" id="IPR029052">
    <property type="entry name" value="Metallo-depent_PP-like"/>
</dbReference>
<dbReference type="EMBL" id="UARG01000017">
    <property type="protein sequence ID" value="SQA78700.1"/>
    <property type="molecule type" value="Genomic_DNA"/>
</dbReference>
<keyword evidence="5 7" id="KW-0378">Hydrolase</keyword>
<evidence type="ECO:0000313" key="10">
    <source>
        <dbReference type="EMBL" id="SQA78700.1"/>
    </source>
</evidence>
<gene>
    <name evidence="7 10" type="primary">sbcD</name>
    <name evidence="10" type="ORF">NCTC11546_01941</name>
</gene>
<dbReference type="RefSeq" id="WP_128091750.1">
    <property type="nucleotide sequence ID" value="NZ_UARG01000017.1"/>
</dbReference>
<dbReference type="Gene3D" id="3.60.21.10">
    <property type="match status" value="1"/>
</dbReference>
<evidence type="ECO:0000259" key="9">
    <source>
        <dbReference type="Pfam" id="PF12320"/>
    </source>
</evidence>
<evidence type="ECO:0000313" key="11">
    <source>
        <dbReference type="Proteomes" id="UP000249891"/>
    </source>
</evidence>
<evidence type="ECO:0000256" key="2">
    <source>
        <dbReference type="ARBA" id="ARBA00011322"/>
    </source>
</evidence>
<comment type="function">
    <text evidence="7">SbcCD cleaves DNA hairpin structures. These structures can inhibit DNA replication and are intermediates in certain DNA recombination reactions. The complex acts as a 3'-&gt;5' double strand exonuclease that can open hairpins. It also has a 5' single-strand endonuclease activity.</text>
</comment>
<comment type="similarity">
    <text evidence="1 7">Belongs to the SbcD family.</text>
</comment>
<evidence type="ECO:0000256" key="3">
    <source>
        <dbReference type="ARBA" id="ARBA00013365"/>
    </source>
</evidence>